<accession>A0A182DYS3</accession>
<dbReference type="GO" id="GO:0005743">
    <property type="term" value="C:mitochondrial inner membrane"/>
    <property type="evidence" value="ECO:0007669"/>
    <property type="project" value="TreeGrafter"/>
</dbReference>
<dbReference type="GO" id="GO:0005524">
    <property type="term" value="F:ATP binding"/>
    <property type="evidence" value="ECO:0007669"/>
    <property type="project" value="InterPro"/>
</dbReference>
<evidence type="ECO:0000313" key="2">
    <source>
        <dbReference type="EMBL" id="VDK62912.1"/>
    </source>
</evidence>
<protein>
    <submittedName>
        <fullName evidence="4">ABC transporter domain-containing protein</fullName>
    </submittedName>
</protein>
<dbReference type="Pfam" id="PF00005">
    <property type="entry name" value="ABC_tran"/>
    <property type="match status" value="1"/>
</dbReference>
<proteinExistence type="predicted"/>
<evidence type="ECO:0000313" key="3">
    <source>
        <dbReference type="Proteomes" id="UP000271087"/>
    </source>
</evidence>
<dbReference type="OrthoDB" id="6500128at2759"/>
<dbReference type="EMBL" id="UYRW01000089">
    <property type="protein sequence ID" value="VDK62912.1"/>
    <property type="molecule type" value="Genomic_DNA"/>
</dbReference>
<dbReference type="GO" id="GO:0016887">
    <property type="term" value="F:ATP hydrolysis activity"/>
    <property type="evidence" value="ECO:0007669"/>
    <property type="project" value="InterPro"/>
</dbReference>
<organism evidence="4">
    <name type="scientific">Onchocerca ochengi</name>
    <name type="common">Filarial nematode worm</name>
    <dbReference type="NCBI Taxonomy" id="42157"/>
    <lineage>
        <taxon>Eukaryota</taxon>
        <taxon>Metazoa</taxon>
        <taxon>Ecdysozoa</taxon>
        <taxon>Nematoda</taxon>
        <taxon>Chromadorea</taxon>
        <taxon>Rhabditida</taxon>
        <taxon>Spirurina</taxon>
        <taxon>Spiruromorpha</taxon>
        <taxon>Filarioidea</taxon>
        <taxon>Onchocercidae</taxon>
        <taxon>Onchocerca</taxon>
    </lineage>
</organism>
<gene>
    <name evidence="2" type="ORF">NOO_LOCUS825</name>
</gene>
<dbReference type="SUPFAM" id="SSF52540">
    <property type="entry name" value="P-loop containing nucleoside triphosphate hydrolases"/>
    <property type="match status" value="1"/>
</dbReference>
<dbReference type="STRING" id="42157.A0A182DYS3"/>
<dbReference type="InterPro" id="IPR039421">
    <property type="entry name" value="Type_1_exporter"/>
</dbReference>
<dbReference type="GO" id="GO:0015421">
    <property type="term" value="F:ABC-type oligopeptide transporter activity"/>
    <property type="evidence" value="ECO:0007669"/>
    <property type="project" value="TreeGrafter"/>
</dbReference>
<dbReference type="PANTHER" id="PTHR43394:SF1">
    <property type="entry name" value="ATP-BINDING CASSETTE SUB-FAMILY B MEMBER 10, MITOCHONDRIAL"/>
    <property type="match status" value="1"/>
</dbReference>
<evidence type="ECO:0000259" key="1">
    <source>
        <dbReference type="Pfam" id="PF00005"/>
    </source>
</evidence>
<dbReference type="InterPro" id="IPR027417">
    <property type="entry name" value="P-loop_NTPase"/>
</dbReference>
<dbReference type="AlphaFoldDB" id="A0A182DYS3"/>
<sequence>EPILFSTTIRNNIIYGSKHPELIMDIQLEEASSLANAFNFIKNLPDGFETIVGEHGTSMLSGGQRQRIAIARALINNLHDIKDPMMLIMDEATSALDATSEDLVRKAMLTLIKNSKKTVLIIAHRLSTIKYADQIVVINSGRVDEVGTFDELMLIENGVFKNLVEKQAIGFK</sequence>
<name>A0A182DYS3_ONCOC</name>
<dbReference type="GO" id="GO:0090374">
    <property type="term" value="P:oligopeptide export from mitochondrion"/>
    <property type="evidence" value="ECO:0007669"/>
    <property type="project" value="TreeGrafter"/>
</dbReference>
<evidence type="ECO:0000313" key="4">
    <source>
        <dbReference type="WBParaSite" id="nOo.2.0.1.t00825-RA"/>
    </source>
</evidence>
<feature type="domain" description="ABC transporter" evidence="1">
    <location>
        <begin position="9"/>
        <end position="94"/>
    </location>
</feature>
<dbReference type="PANTHER" id="PTHR43394">
    <property type="entry name" value="ATP-DEPENDENT PERMEASE MDL1, MITOCHONDRIAL"/>
    <property type="match status" value="1"/>
</dbReference>
<reference evidence="2 3" key="2">
    <citation type="submission" date="2018-08" db="EMBL/GenBank/DDBJ databases">
        <authorList>
            <person name="Laetsch R D."/>
            <person name="Stevens L."/>
            <person name="Kumar S."/>
            <person name="Blaxter L. M."/>
        </authorList>
    </citation>
    <scope>NUCLEOTIDE SEQUENCE [LARGE SCALE GENOMIC DNA]</scope>
</reference>
<dbReference type="WBParaSite" id="nOo.2.0.1.t00825-RA">
    <property type="protein sequence ID" value="nOo.2.0.1.t00825-RA"/>
    <property type="gene ID" value="nOo.2.0.1.g00825"/>
</dbReference>
<dbReference type="Proteomes" id="UP000271087">
    <property type="component" value="Unassembled WGS sequence"/>
</dbReference>
<dbReference type="InterPro" id="IPR003439">
    <property type="entry name" value="ABC_transporter-like_ATP-bd"/>
</dbReference>
<reference evidence="4" key="1">
    <citation type="submission" date="2016-06" db="UniProtKB">
        <authorList>
            <consortium name="WormBaseParasite"/>
        </authorList>
    </citation>
    <scope>IDENTIFICATION</scope>
</reference>
<keyword evidence="3" id="KW-1185">Reference proteome</keyword>
<dbReference type="Gene3D" id="3.40.50.300">
    <property type="entry name" value="P-loop containing nucleotide triphosphate hydrolases"/>
    <property type="match status" value="1"/>
</dbReference>